<proteinExistence type="predicted"/>
<evidence type="ECO:0000313" key="1">
    <source>
        <dbReference type="EMBL" id="GAA4619957.1"/>
    </source>
</evidence>
<comment type="caution">
    <text evidence="1">The sequence shown here is derived from an EMBL/GenBank/DDBJ whole genome shotgun (WGS) entry which is preliminary data.</text>
</comment>
<keyword evidence="2" id="KW-1185">Reference proteome</keyword>
<sequence>MRAARTMRETPTERPVMQKVSIIAAIAGTTVVLGAPAARASDWQPYRAQPFTTSGVCPFTVHGDIVQDEEEVRTDATFPDGTPRIQEFRGPLVIRFTNTANGRSAVRDVSGYGRLHKFADGGSAWFFDGGASVRVYIGNKAYPAGWYIVHGRFRLTITPDNTRDFPHLHADVENLCRTLA</sequence>
<evidence type="ECO:0008006" key="3">
    <source>
        <dbReference type="Google" id="ProtNLM"/>
    </source>
</evidence>
<organism evidence="1 2">
    <name type="scientific">Actinoallomurus vinaceus</name>
    <dbReference type="NCBI Taxonomy" id="1080074"/>
    <lineage>
        <taxon>Bacteria</taxon>
        <taxon>Bacillati</taxon>
        <taxon>Actinomycetota</taxon>
        <taxon>Actinomycetes</taxon>
        <taxon>Streptosporangiales</taxon>
        <taxon>Thermomonosporaceae</taxon>
        <taxon>Actinoallomurus</taxon>
    </lineage>
</organism>
<dbReference type="EMBL" id="BAABHK010000001">
    <property type="protein sequence ID" value="GAA4619957.1"/>
    <property type="molecule type" value="Genomic_DNA"/>
</dbReference>
<dbReference type="Proteomes" id="UP001501442">
    <property type="component" value="Unassembled WGS sequence"/>
</dbReference>
<evidence type="ECO:0000313" key="2">
    <source>
        <dbReference type="Proteomes" id="UP001501442"/>
    </source>
</evidence>
<accession>A0ABP8U348</accession>
<protein>
    <recommendedName>
        <fullName evidence="3">Allene oxide cyclase barrel-like domain-containing protein</fullName>
    </recommendedName>
</protein>
<gene>
    <name evidence="1" type="ORF">GCM10023196_002060</name>
</gene>
<name>A0ABP8U348_9ACTN</name>
<reference evidence="2" key="1">
    <citation type="journal article" date="2019" name="Int. J. Syst. Evol. Microbiol.">
        <title>The Global Catalogue of Microorganisms (GCM) 10K type strain sequencing project: providing services to taxonomists for standard genome sequencing and annotation.</title>
        <authorList>
            <consortium name="The Broad Institute Genomics Platform"/>
            <consortium name="The Broad Institute Genome Sequencing Center for Infectious Disease"/>
            <person name="Wu L."/>
            <person name="Ma J."/>
        </authorList>
    </citation>
    <scope>NUCLEOTIDE SEQUENCE [LARGE SCALE GENOMIC DNA]</scope>
    <source>
        <strain evidence="2">JCM 17939</strain>
    </source>
</reference>